<dbReference type="Pfam" id="PF13426">
    <property type="entry name" value="PAS_9"/>
    <property type="match status" value="1"/>
</dbReference>
<keyword evidence="2" id="KW-0067">ATP-binding</keyword>
<dbReference type="SMART" id="SM00091">
    <property type="entry name" value="PAS"/>
    <property type="match status" value="1"/>
</dbReference>
<dbReference type="eggNOG" id="COG3284">
    <property type="taxonomic scope" value="Bacteria"/>
</dbReference>
<dbReference type="CDD" id="cd00130">
    <property type="entry name" value="PAS"/>
    <property type="match status" value="1"/>
</dbReference>
<organism evidence="7 8">
    <name type="scientific">Desulfomonile tiedjei (strain ATCC 49306 / DSM 6799 / DCB-1)</name>
    <dbReference type="NCBI Taxonomy" id="706587"/>
    <lineage>
        <taxon>Bacteria</taxon>
        <taxon>Pseudomonadati</taxon>
        <taxon>Thermodesulfobacteriota</taxon>
        <taxon>Desulfomonilia</taxon>
        <taxon>Desulfomonilales</taxon>
        <taxon>Desulfomonilaceae</taxon>
        <taxon>Desulfomonile</taxon>
    </lineage>
</organism>
<dbReference type="InterPro" id="IPR027417">
    <property type="entry name" value="P-loop_NTPase"/>
</dbReference>
<proteinExistence type="predicted"/>
<evidence type="ECO:0000256" key="3">
    <source>
        <dbReference type="ARBA" id="ARBA00023015"/>
    </source>
</evidence>
<dbReference type="Gene3D" id="3.30.450.40">
    <property type="match status" value="1"/>
</dbReference>
<dbReference type="HOGENOM" id="CLU_000445_8_12_7"/>
<keyword evidence="4" id="KW-0804">Transcription</keyword>
<dbReference type="InterPro" id="IPR002078">
    <property type="entry name" value="Sigma_54_int"/>
</dbReference>
<keyword evidence="7" id="KW-0238">DNA-binding</keyword>
<evidence type="ECO:0000313" key="8">
    <source>
        <dbReference type="Proteomes" id="UP000006055"/>
    </source>
</evidence>
<keyword evidence="8" id="KW-1185">Reference proteome</keyword>
<dbReference type="Gene3D" id="1.10.8.60">
    <property type="match status" value="1"/>
</dbReference>
<dbReference type="InterPro" id="IPR002197">
    <property type="entry name" value="HTH_Fis"/>
</dbReference>
<dbReference type="Proteomes" id="UP000006055">
    <property type="component" value="Chromosome"/>
</dbReference>
<dbReference type="PROSITE" id="PS00675">
    <property type="entry name" value="SIGMA54_INTERACT_1"/>
    <property type="match status" value="1"/>
</dbReference>
<dbReference type="InterPro" id="IPR009057">
    <property type="entry name" value="Homeodomain-like_sf"/>
</dbReference>
<dbReference type="InterPro" id="IPR025944">
    <property type="entry name" value="Sigma_54_int_dom_CS"/>
</dbReference>
<feature type="domain" description="PAS" evidence="6">
    <location>
        <begin position="216"/>
        <end position="261"/>
    </location>
</feature>
<feature type="domain" description="Sigma-54 factor interaction" evidence="5">
    <location>
        <begin position="349"/>
        <end position="579"/>
    </location>
</feature>
<sequence>MKNLLRPETRRALPWEKVKQIWKDLHERPDLRKGLRPEIYDSWERSYHYNVQRGMRETTNLIPEREFAFAKENSKYLMETAVPVMERLSEFVRGTGFVVLLSDANCVSLKTIGDEASLEWSRRANVVERTVWREEKVGTNAGHLCMLLVKPISIYSYEHFCLFAILGAASFAPIVDKGRVIGSIGMVAPYERVSHHTLGMVVAAADHIQSILALNRVSKYHQVITDSMSDGVMVVDLDGTITYMNEKCSKILRVGSTDVIGANIHSIFGTKPENQFFVNTVTQGRTLIDDLLVLYHGKNQIRCHITCTPLHGTNPTDMGTVVIFRESERMNSIVGKWIGRSTKMTFDDIIGNNPKFQHCVNIAKTTCQSDSSILLLGESGTGKDVIAQAMHNESPRKNNPFLAINCAALPRELIASELFGYEEGAFTGAKKGGNVGKFELANQGTLFLDEIGDVPLDLQVALLRVLEEKSVIRMGGNKLVPVNVRIIAATNRNLEEEIARNRFRRDLYYRLGVIRLIIPPLRERADDIPLLVHHFLGLICKRFGKPLKKVSLQAMEALMNYEWPGNIRELQNVLESAIQLAPDDEIDYEFFKQNLGFETPLPVTAESNTSEDSSSEELRILRETLLRNRYNKSATAKELGVSRQCIYRRLQKYNLL</sequence>
<dbReference type="GO" id="GO:0006355">
    <property type="term" value="P:regulation of DNA-templated transcription"/>
    <property type="evidence" value="ECO:0007669"/>
    <property type="project" value="InterPro"/>
</dbReference>
<dbReference type="InterPro" id="IPR029016">
    <property type="entry name" value="GAF-like_dom_sf"/>
</dbReference>
<dbReference type="PRINTS" id="PR01590">
    <property type="entry name" value="HTHFIS"/>
</dbReference>
<dbReference type="RefSeq" id="WP_014809986.1">
    <property type="nucleotide sequence ID" value="NC_018025.1"/>
</dbReference>
<dbReference type="OrthoDB" id="9804019at2"/>
<evidence type="ECO:0000259" key="6">
    <source>
        <dbReference type="PROSITE" id="PS50112"/>
    </source>
</evidence>
<dbReference type="SUPFAM" id="SSF52540">
    <property type="entry name" value="P-loop containing nucleoside triphosphate hydrolases"/>
    <property type="match status" value="1"/>
</dbReference>
<dbReference type="STRING" id="706587.Desti_2145"/>
<keyword evidence="1" id="KW-0547">Nucleotide-binding</keyword>
<dbReference type="Gene3D" id="1.10.10.60">
    <property type="entry name" value="Homeodomain-like"/>
    <property type="match status" value="1"/>
</dbReference>
<reference evidence="8" key="1">
    <citation type="submission" date="2012-06" db="EMBL/GenBank/DDBJ databases">
        <title>Complete sequence of chromosome of Desulfomonile tiedjei DSM 6799.</title>
        <authorList>
            <person name="Lucas S."/>
            <person name="Copeland A."/>
            <person name="Lapidus A."/>
            <person name="Glavina del Rio T."/>
            <person name="Dalin E."/>
            <person name="Tice H."/>
            <person name="Bruce D."/>
            <person name="Goodwin L."/>
            <person name="Pitluck S."/>
            <person name="Peters L."/>
            <person name="Ovchinnikova G."/>
            <person name="Zeytun A."/>
            <person name="Lu M."/>
            <person name="Kyrpides N."/>
            <person name="Mavromatis K."/>
            <person name="Ivanova N."/>
            <person name="Brettin T."/>
            <person name="Detter J.C."/>
            <person name="Han C."/>
            <person name="Larimer F."/>
            <person name="Land M."/>
            <person name="Hauser L."/>
            <person name="Markowitz V."/>
            <person name="Cheng J.-F."/>
            <person name="Hugenholtz P."/>
            <person name="Woyke T."/>
            <person name="Wu D."/>
            <person name="Spring S."/>
            <person name="Schroeder M."/>
            <person name="Brambilla E."/>
            <person name="Klenk H.-P."/>
            <person name="Eisen J.A."/>
        </authorList>
    </citation>
    <scope>NUCLEOTIDE SEQUENCE [LARGE SCALE GENOMIC DNA]</scope>
    <source>
        <strain evidence="8">ATCC 49306 / DSM 6799 / DCB-1</strain>
    </source>
</reference>
<evidence type="ECO:0000256" key="4">
    <source>
        <dbReference type="ARBA" id="ARBA00023163"/>
    </source>
</evidence>
<dbReference type="PROSITE" id="PS00688">
    <property type="entry name" value="SIGMA54_INTERACT_3"/>
    <property type="match status" value="1"/>
</dbReference>
<dbReference type="PROSITE" id="PS50112">
    <property type="entry name" value="PAS"/>
    <property type="match status" value="1"/>
</dbReference>
<dbReference type="PROSITE" id="PS50045">
    <property type="entry name" value="SIGMA54_INTERACT_4"/>
    <property type="match status" value="1"/>
</dbReference>
<dbReference type="GO" id="GO:0005524">
    <property type="term" value="F:ATP binding"/>
    <property type="evidence" value="ECO:0007669"/>
    <property type="project" value="UniProtKB-KW"/>
</dbReference>
<dbReference type="InterPro" id="IPR058031">
    <property type="entry name" value="AAA_lid_NorR"/>
</dbReference>
<evidence type="ECO:0000313" key="7">
    <source>
        <dbReference type="EMBL" id="AFM24843.1"/>
    </source>
</evidence>
<dbReference type="InterPro" id="IPR003593">
    <property type="entry name" value="AAA+_ATPase"/>
</dbReference>
<dbReference type="InterPro" id="IPR000014">
    <property type="entry name" value="PAS"/>
</dbReference>
<evidence type="ECO:0000256" key="1">
    <source>
        <dbReference type="ARBA" id="ARBA00022741"/>
    </source>
</evidence>
<dbReference type="Gene3D" id="3.30.450.20">
    <property type="entry name" value="PAS domain"/>
    <property type="match status" value="1"/>
</dbReference>
<dbReference type="PANTHER" id="PTHR32071:SF57">
    <property type="entry name" value="C4-DICARBOXYLATE TRANSPORT TRANSCRIPTIONAL REGULATORY PROTEIN DCTD"/>
    <property type="match status" value="1"/>
</dbReference>
<dbReference type="CDD" id="cd00009">
    <property type="entry name" value="AAA"/>
    <property type="match status" value="1"/>
</dbReference>
<dbReference type="PANTHER" id="PTHR32071">
    <property type="entry name" value="TRANSCRIPTIONAL REGULATORY PROTEIN"/>
    <property type="match status" value="1"/>
</dbReference>
<name>I4C5K2_DESTA</name>
<dbReference type="InterPro" id="IPR035965">
    <property type="entry name" value="PAS-like_dom_sf"/>
</dbReference>
<keyword evidence="3" id="KW-0805">Transcription regulation</keyword>
<protein>
    <submittedName>
        <fullName evidence="7">Transcriptional regulator containing PAS, AAA-type ATPase, and DNA-binding domains</fullName>
    </submittedName>
</protein>
<dbReference type="Pfam" id="PF25601">
    <property type="entry name" value="AAA_lid_14"/>
    <property type="match status" value="1"/>
</dbReference>
<dbReference type="KEGG" id="dti:Desti_2145"/>
<evidence type="ECO:0000259" key="5">
    <source>
        <dbReference type="PROSITE" id="PS50045"/>
    </source>
</evidence>
<dbReference type="FunFam" id="3.40.50.300:FF:000006">
    <property type="entry name" value="DNA-binding transcriptional regulator NtrC"/>
    <property type="match status" value="1"/>
</dbReference>
<dbReference type="SUPFAM" id="SSF55785">
    <property type="entry name" value="PYP-like sensor domain (PAS domain)"/>
    <property type="match status" value="1"/>
</dbReference>
<dbReference type="Pfam" id="PF00158">
    <property type="entry name" value="Sigma54_activat"/>
    <property type="match status" value="1"/>
</dbReference>
<dbReference type="SUPFAM" id="SSF46689">
    <property type="entry name" value="Homeodomain-like"/>
    <property type="match status" value="1"/>
</dbReference>
<dbReference type="Gene3D" id="3.40.50.300">
    <property type="entry name" value="P-loop containing nucleotide triphosphate hydrolases"/>
    <property type="match status" value="1"/>
</dbReference>
<accession>I4C5K2</accession>
<gene>
    <name evidence="7" type="ordered locus">Desti_2145</name>
</gene>
<dbReference type="EMBL" id="CP003360">
    <property type="protein sequence ID" value="AFM24843.1"/>
    <property type="molecule type" value="Genomic_DNA"/>
</dbReference>
<dbReference type="Pfam" id="PF02954">
    <property type="entry name" value="HTH_8"/>
    <property type="match status" value="1"/>
</dbReference>
<dbReference type="InterPro" id="IPR025662">
    <property type="entry name" value="Sigma_54_int_dom_ATP-bd_1"/>
</dbReference>
<dbReference type="SMART" id="SM00382">
    <property type="entry name" value="AAA"/>
    <property type="match status" value="1"/>
</dbReference>
<dbReference type="AlphaFoldDB" id="I4C5K2"/>
<evidence type="ECO:0000256" key="2">
    <source>
        <dbReference type="ARBA" id="ARBA00022840"/>
    </source>
</evidence>
<dbReference type="GO" id="GO:0043565">
    <property type="term" value="F:sequence-specific DNA binding"/>
    <property type="evidence" value="ECO:0007669"/>
    <property type="project" value="InterPro"/>
</dbReference>